<sequence length="344" mass="38417">MSDFADRLTRWQRLHGRHDLPWQVADPYRVWLSEVMLQQTQVGTVIPYYQRFVTTFPDVATLAAAPLDEVLAHWAGLGYYSRARNLHAAAQKVMTYFGGVFPRSAQLLETLPGIGRSTSAAVAGFCYGERVAILDGNVKRVLSRWAGIAGFPGEKAVEKQLWALAESLLPVSETDMPAFTQGMMDLGATLCTRSKPQCQPCPLRGDCRARLEDCTAELPARKPKKSVPERETYMLLLRHQGRWLLQKRPPTGIWGGLWSLPETAAIDAGIAYCQDRLGLRVELAEALPELVHTFTHFRLTISPLVLDVLEMDARVAEDDHAWFTRSDALQAGIPTPVRKLLQLV</sequence>
<dbReference type="RefSeq" id="WP_144277510.1">
    <property type="nucleotide sequence ID" value="NZ_CP041730.1"/>
</dbReference>
<dbReference type="Pfam" id="PF14815">
    <property type="entry name" value="NUDIX_4"/>
    <property type="match status" value="1"/>
</dbReference>
<dbReference type="SMART" id="SM00478">
    <property type="entry name" value="ENDO3c"/>
    <property type="match status" value="1"/>
</dbReference>
<dbReference type="SUPFAM" id="SSF48150">
    <property type="entry name" value="DNA-glycosylase"/>
    <property type="match status" value="1"/>
</dbReference>
<keyword evidence="11" id="KW-0411">Iron-sulfur</keyword>
<keyword evidence="17" id="KW-1185">Reference proteome</keyword>
<keyword evidence="7" id="KW-0479">Metal-binding</keyword>
<evidence type="ECO:0000256" key="5">
    <source>
        <dbReference type="ARBA" id="ARBA00022023"/>
    </source>
</evidence>
<dbReference type="Gene3D" id="1.10.340.30">
    <property type="entry name" value="Hypothetical protein, domain 2"/>
    <property type="match status" value="1"/>
</dbReference>
<keyword evidence="12" id="KW-0234">DNA repair</keyword>
<evidence type="ECO:0000256" key="2">
    <source>
        <dbReference type="ARBA" id="ARBA00002933"/>
    </source>
</evidence>
<keyword evidence="6" id="KW-0004">4Fe-4S</keyword>
<dbReference type="GO" id="GO:0006298">
    <property type="term" value="P:mismatch repair"/>
    <property type="evidence" value="ECO:0007669"/>
    <property type="project" value="TreeGrafter"/>
</dbReference>
<protein>
    <recommendedName>
        <fullName evidence="5 14">Adenine DNA glycosylase</fullName>
        <ecNumber evidence="4 14">3.2.2.31</ecNumber>
    </recommendedName>
</protein>
<dbReference type="PANTHER" id="PTHR42944">
    <property type="entry name" value="ADENINE DNA GLYCOSYLASE"/>
    <property type="match status" value="1"/>
</dbReference>
<evidence type="ECO:0000259" key="15">
    <source>
        <dbReference type="SMART" id="SM00478"/>
    </source>
</evidence>
<gene>
    <name evidence="16" type="primary">mutY</name>
    <name evidence="16" type="ORF">FNU76_06945</name>
</gene>
<dbReference type="GO" id="GO:0051539">
    <property type="term" value="F:4 iron, 4 sulfur cluster binding"/>
    <property type="evidence" value="ECO:0007669"/>
    <property type="project" value="UniProtKB-UniRule"/>
</dbReference>
<dbReference type="SUPFAM" id="SSF55811">
    <property type="entry name" value="Nudix"/>
    <property type="match status" value="1"/>
</dbReference>
<dbReference type="EMBL" id="CP041730">
    <property type="protein sequence ID" value="QDQ26111.1"/>
    <property type="molecule type" value="Genomic_DNA"/>
</dbReference>
<dbReference type="GO" id="GO:0046872">
    <property type="term" value="F:metal ion binding"/>
    <property type="evidence" value="ECO:0007669"/>
    <property type="project" value="UniProtKB-UniRule"/>
</dbReference>
<dbReference type="FunFam" id="1.10.340.30:FF:000002">
    <property type="entry name" value="Adenine DNA glycosylase"/>
    <property type="match status" value="1"/>
</dbReference>
<evidence type="ECO:0000256" key="6">
    <source>
        <dbReference type="ARBA" id="ARBA00022485"/>
    </source>
</evidence>
<dbReference type="CDD" id="cd00056">
    <property type="entry name" value="ENDO3c"/>
    <property type="match status" value="1"/>
</dbReference>
<keyword evidence="8 14" id="KW-0227">DNA damage</keyword>
<dbReference type="InterPro" id="IPR015797">
    <property type="entry name" value="NUDIX_hydrolase-like_dom_sf"/>
</dbReference>
<evidence type="ECO:0000256" key="4">
    <source>
        <dbReference type="ARBA" id="ARBA00012045"/>
    </source>
</evidence>
<reference evidence="17" key="1">
    <citation type="submission" date="2019-07" db="EMBL/GenBank/DDBJ databases">
        <title>Chitinimonas sp. nov., isolated from Ny-Alesund, arctica soil.</title>
        <authorList>
            <person name="Xu Q."/>
            <person name="Peng F."/>
        </authorList>
    </citation>
    <scope>NUCLEOTIDE SEQUENCE [LARGE SCALE GENOMIC DNA]</scope>
    <source>
        <strain evidence="17">R3-44</strain>
    </source>
</reference>
<name>A0A516SD85_9NEIS</name>
<dbReference type="OrthoDB" id="9802365at2"/>
<dbReference type="Gene3D" id="3.90.79.10">
    <property type="entry name" value="Nucleoside Triphosphate Pyrophosphohydrolase"/>
    <property type="match status" value="1"/>
</dbReference>
<comment type="function">
    <text evidence="2">Adenine glycosylase active on G-A mispairs. MutY also corrects error-prone DNA synthesis past GO lesions which are due to the oxidatively damaged form of guanine: 7,8-dihydro-8-oxoguanine (8-oxo-dGTP).</text>
</comment>
<dbReference type="AlphaFoldDB" id="A0A516SD85"/>
<dbReference type="Proteomes" id="UP000317550">
    <property type="component" value="Chromosome"/>
</dbReference>
<dbReference type="GO" id="GO:0006284">
    <property type="term" value="P:base-excision repair"/>
    <property type="evidence" value="ECO:0007669"/>
    <property type="project" value="UniProtKB-UniRule"/>
</dbReference>
<evidence type="ECO:0000256" key="1">
    <source>
        <dbReference type="ARBA" id="ARBA00000843"/>
    </source>
</evidence>
<dbReference type="InterPro" id="IPR005760">
    <property type="entry name" value="A/G_AdeGlyc_MutY"/>
</dbReference>
<dbReference type="InterPro" id="IPR023170">
    <property type="entry name" value="HhH_base_excis_C"/>
</dbReference>
<feature type="domain" description="HhH-GPD" evidence="15">
    <location>
        <begin position="36"/>
        <end position="189"/>
    </location>
</feature>
<dbReference type="GO" id="GO:0035485">
    <property type="term" value="F:adenine/guanine mispair binding"/>
    <property type="evidence" value="ECO:0007669"/>
    <property type="project" value="TreeGrafter"/>
</dbReference>
<dbReference type="GO" id="GO:0032357">
    <property type="term" value="F:oxidized purine DNA binding"/>
    <property type="evidence" value="ECO:0007669"/>
    <property type="project" value="TreeGrafter"/>
</dbReference>
<dbReference type="InterPro" id="IPR044298">
    <property type="entry name" value="MIG/MutY"/>
</dbReference>
<keyword evidence="10 14" id="KW-0408">Iron</keyword>
<evidence type="ECO:0000256" key="11">
    <source>
        <dbReference type="ARBA" id="ARBA00023014"/>
    </source>
</evidence>
<evidence type="ECO:0000256" key="9">
    <source>
        <dbReference type="ARBA" id="ARBA00022801"/>
    </source>
</evidence>
<evidence type="ECO:0000313" key="17">
    <source>
        <dbReference type="Proteomes" id="UP000317550"/>
    </source>
</evidence>
<dbReference type="InterPro" id="IPR029119">
    <property type="entry name" value="MutY_C"/>
</dbReference>
<keyword evidence="9" id="KW-0378">Hydrolase</keyword>
<dbReference type="CDD" id="cd03431">
    <property type="entry name" value="NUDIX_DNA_Glycosylase_C-MutY"/>
    <property type="match status" value="1"/>
</dbReference>
<dbReference type="Gene3D" id="1.10.1670.10">
    <property type="entry name" value="Helix-hairpin-Helix base-excision DNA repair enzymes (C-terminal)"/>
    <property type="match status" value="1"/>
</dbReference>
<evidence type="ECO:0000256" key="13">
    <source>
        <dbReference type="ARBA" id="ARBA00023295"/>
    </source>
</evidence>
<evidence type="ECO:0000256" key="8">
    <source>
        <dbReference type="ARBA" id="ARBA00022763"/>
    </source>
</evidence>
<dbReference type="KEGG" id="cari:FNU76_06945"/>
<accession>A0A516SD85</accession>
<organism evidence="16 17">
    <name type="scientific">Chitinimonas arctica</name>
    <dbReference type="NCBI Taxonomy" id="2594795"/>
    <lineage>
        <taxon>Bacteria</taxon>
        <taxon>Pseudomonadati</taxon>
        <taxon>Pseudomonadota</taxon>
        <taxon>Betaproteobacteria</taxon>
        <taxon>Neisseriales</taxon>
        <taxon>Chitinibacteraceae</taxon>
        <taxon>Chitinimonas</taxon>
    </lineage>
</organism>
<evidence type="ECO:0000256" key="3">
    <source>
        <dbReference type="ARBA" id="ARBA00008343"/>
    </source>
</evidence>
<evidence type="ECO:0000313" key="16">
    <source>
        <dbReference type="EMBL" id="QDQ26111.1"/>
    </source>
</evidence>
<dbReference type="Pfam" id="PF00730">
    <property type="entry name" value="HhH-GPD"/>
    <property type="match status" value="1"/>
</dbReference>
<keyword evidence="13 14" id="KW-0326">Glycosidase</keyword>
<dbReference type="InterPro" id="IPR003265">
    <property type="entry name" value="HhH-GPD_domain"/>
</dbReference>
<dbReference type="GO" id="GO:0000701">
    <property type="term" value="F:purine-specific mismatch base pair DNA N-glycosylase activity"/>
    <property type="evidence" value="ECO:0007669"/>
    <property type="project" value="UniProtKB-EC"/>
</dbReference>
<comment type="similarity">
    <text evidence="3 14">Belongs to the Nth/MutY family.</text>
</comment>
<proteinExistence type="inferred from homology"/>
<dbReference type="EC" id="3.2.2.31" evidence="4 14"/>
<evidence type="ECO:0000256" key="7">
    <source>
        <dbReference type="ARBA" id="ARBA00022723"/>
    </source>
</evidence>
<dbReference type="NCBIfam" id="TIGR01084">
    <property type="entry name" value="mutY"/>
    <property type="match status" value="1"/>
</dbReference>
<comment type="catalytic activity">
    <reaction evidence="1 14">
        <text>Hydrolyzes free adenine bases from 7,8-dihydro-8-oxoguanine:adenine mismatched double-stranded DNA, leaving an apurinic site.</text>
        <dbReference type="EC" id="3.2.2.31"/>
    </reaction>
</comment>
<comment type="cofactor">
    <cofactor evidence="14">
        <name>[4Fe-4S] cluster</name>
        <dbReference type="ChEBI" id="CHEBI:49883"/>
    </cofactor>
    <text evidence="14">Binds 1 [4Fe-4S] cluster.</text>
</comment>
<evidence type="ECO:0000256" key="14">
    <source>
        <dbReference type="RuleBase" id="RU365096"/>
    </source>
</evidence>
<dbReference type="InterPro" id="IPR011257">
    <property type="entry name" value="DNA_glycosylase"/>
</dbReference>
<evidence type="ECO:0000256" key="10">
    <source>
        <dbReference type="ARBA" id="ARBA00023004"/>
    </source>
</evidence>
<dbReference type="GO" id="GO:0034039">
    <property type="term" value="F:8-oxo-7,8-dihydroguanine DNA N-glycosylase activity"/>
    <property type="evidence" value="ECO:0007669"/>
    <property type="project" value="TreeGrafter"/>
</dbReference>
<evidence type="ECO:0000256" key="12">
    <source>
        <dbReference type="ARBA" id="ARBA00023204"/>
    </source>
</evidence>
<dbReference type="PANTHER" id="PTHR42944:SF1">
    <property type="entry name" value="ADENINE DNA GLYCOSYLASE"/>
    <property type="match status" value="1"/>
</dbReference>